<dbReference type="InterPro" id="IPR027417">
    <property type="entry name" value="P-loop_NTPase"/>
</dbReference>
<dbReference type="EMBL" id="CP054257">
    <property type="protein sequence ID" value="QTQ10973.1"/>
    <property type="molecule type" value="Genomic_DNA"/>
</dbReference>
<organism evidence="2 3">
    <name type="scientific">Treponema parvum</name>
    <dbReference type="NCBI Taxonomy" id="138851"/>
    <lineage>
        <taxon>Bacteria</taxon>
        <taxon>Pseudomonadati</taxon>
        <taxon>Spirochaetota</taxon>
        <taxon>Spirochaetia</taxon>
        <taxon>Spirochaetales</taxon>
        <taxon>Treponemataceae</taxon>
        <taxon>Treponema</taxon>
    </lineage>
</organism>
<dbReference type="Pfam" id="PF13304">
    <property type="entry name" value="AAA_21"/>
    <property type="match status" value="1"/>
</dbReference>
<dbReference type="GO" id="GO:0016887">
    <property type="term" value="F:ATP hydrolysis activity"/>
    <property type="evidence" value="ECO:0007669"/>
    <property type="project" value="InterPro"/>
</dbReference>
<dbReference type="GO" id="GO:0005524">
    <property type="term" value="F:ATP binding"/>
    <property type="evidence" value="ECO:0007669"/>
    <property type="project" value="UniProtKB-KW"/>
</dbReference>
<evidence type="ECO:0000259" key="1">
    <source>
        <dbReference type="Pfam" id="PF13304"/>
    </source>
</evidence>
<sequence length="440" mass="50775">MLLEFAVENYKSFKDRVKFSMVPAPKQKGLDYSILHKKIGKKEYKALSSAVVYGPNAAGKTNIIGALQTFKTIVQRGNIRNVAAANSPNATDYALELIPNNTLKEKKNVFFSIKFIHDELVIKYSILLDLGKFLEKDYDRNVVEENLEINGKIFFNRIDNELKFENLSFFDKYKYYILTFTKNFKTLLPILKTSLKKDDLFLMNGFRTIVSSVLAELISDYFTNYLKTVYRADAVYTAPIFDSNSIVDGYLNEAATKFGINSNKLVFVKNKKEDNLPILYSVMSDKKAIPSEAFESYGTIRFVNIFPFVAETLRKGLTLVVDEFDSSIHPSAIMDIITIFHNDEVNINHAQLIFNTHNPLYLNNNLFRRDEIKFIDRDDESKCSRYYSLSDFGTTGTTARKGKDYMNNYFMDEYGAIRDIDFTDLFMKIIKEKQCEKEEI</sequence>
<feature type="domain" description="ATPase AAA-type core" evidence="1">
    <location>
        <begin position="50"/>
        <end position="361"/>
    </location>
</feature>
<gene>
    <name evidence="2" type="ORF">HRI96_01440</name>
</gene>
<keyword evidence="2" id="KW-0547">Nucleotide-binding</keyword>
<reference evidence="2" key="1">
    <citation type="submission" date="2020-05" db="EMBL/GenBank/DDBJ databases">
        <authorList>
            <person name="Zeng H."/>
            <person name="Chan Y.K."/>
            <person name="Watt R.M."/>
        </authorList>
    </citation>
    <scope>NUCLEOTIDE SEQUENCE</scope>
    <source>
        <strain evidence="2">ATCC 700773</strain>
    </source>
</reference>
<dbReference type="InterPro" id="IPR003959">
    <property type="entry name" value="ATPase_AAA_core"/>
</dbReference>
<dbReference type="RefSeq" id="WP_210117767.1">
    <property type="nucleotide sequence ID" value="NZ_CP054257.1"/>
</dbReference>
<dbReference type="Proteomes" id="UP000671995">
    <property type="component" value="Chromosome"/>
</dbReference>
<dbReference type="PANTHER" id="PTHR40396:SF1">
    <property type="entry name" value="ATPASE AAA-TYPE CORE DOMAIN-CONTAINING PROTEIN"/>
    <property type="match status" value="1"/>
</dbReference>
<keyword evidence="2" id="KW-0067">ATP-binding</keyword>
<dbReference type="AlphaFoldDB" id="A0A975EY38"/>
<evidence type="ECO:0000313" key="3">
    <source>
        <dbReference type="Proteomes" id="UP000671995"/>
    </source>
</evidence>
<evidence type="ECO:0000313" key="2">
    <source>
        <dbReference type="EMBL" id="QTQ10973.1"/>
    </source>
</evidence>
<protein>
    <submittedName>
        <fullName evidence="2">ATP-binding protein</fullName>
    </submittedName>
</protein>
<proteinExistence type="predicted"/>
<reference evidence="2" key="2">
    <citation type="journal article" date="2021" name="Microbiol. Resour. Announc.">
        <title>Complete Genome Sequences of Three Human Oral Treponema parvum Isolates.</title>
        <authorList>
            <person name="Zeng H."/>
            <person name="Watt R.M."/>
        </authorList>
    </citation>
    <scope>NUCLEOTIDE SEQUENCE</scope>
    <source>
        <strain evidence="2">ATCC 700773</strain>
    </source>
</reference>
<dbReference type="Gene3D" id="3.40.50.300">
    <property type="entry name" value="P-loop containing nucleotide triphosphate hydrolases"/>
    <property type="match status" value="1"/>
</dbReference>
<accession>A0A975EY38</accession>
<dbReference type="PANTHER" id="PTHR40396">
    <property type="entry name" value="ATPASE-LIKE PROTEIN"/>
    <property type="match status" value="1"/>
</dbReference>
<name>A0A975EY38_9SPIR</name>
<dbReference type="SUPFAM" id="SSF52540">
    <property type="entry name" value="P-loop containing nucleoside triphosphate hydrolases"/>
    <property type="match status" value="1"/>
</dbReference>